<feature type="compositionally biased region" description="Basic and acidic residues" evidence="1">
    <location>
        <begin position="13"/>
        <end position="23"/>
    </location>
</feature>
<proteinExistence type="predicted"/>
<dbReference type="Proteomes" id="UP000502260">
    <property type="component" value="Chromosome"/>
</dbReference>
<evidence type="ECO:0000313" key="3">
    <source>
        <dbReference type="Proteomes" id="UP000502260"/>
    </source>
</evidence>
<dbReference type="AlphaFoldDB" id="A0A6F8VDD0"/>
<gene>
    <name evidence="2" type="ORF">SKTS_19120</name>
</gene>
<accession>A0A6F8VDD0</accession>
<evidence type="ECO:0000313" key="2">
    <source>
        <dbReference type="EMBL" id="BCB27026.1"/>
    </source>
</evidence>
<organism evidence="2 3">
    <name type="scientific">Sulfurimicrobium lacus</name>
    <dbReference type="NCBI Taxonomy" id="2715678"/>
    <lineage>
        <taxon>Bacteria</taxon>
        <taxon>Pseudomonadati</taxon>
        <taxon>Pseudomonadota</taxon>
        <taxon>Betaproteobacteria</taxon>
        <taxon>Nitrosomonadales</taxon>
        <taxon>Sulfuricellaceae</taxon>
        <taxon>Sulfurimicrobium</taxon>
    </lineage>
</organism>
<dbReference type="EMBL" id="AP022853">
    <property type="protein sequence ID" value="BCB27026.1"/>
    <property type="molecule type" value="Genomic_DNA"/>
</dbReference>
<dbReference type="RefSeq" id="WP_173063921.1">
    <property type="nucleotide sequence ID" value="NZ_AP022853.1"/>
</dbReference>
<reference evidence="3" key="1">
    <citation type="submission" date="2020-03" db="EMBL/GenBank/DDBJ databases">
        <title>Complete genome sequence of sulfur-oxidizing bacterium skT11.</title>
        <authorList>
            <person name="Kanda M."/>
            <person name="Kojima H."/>
            <person name="Fukui M."/>
        </authorList>
    </citation>
    <scope>NUCLEOTIDE SEQUENCE [LARGE SCALE GENOMIC DNA]</scope>
    <source>
        <strain evidence="3">skT11</strain>
    </source>
</reference>
<keyword evidence="3" id="KW-1185">Reference proteome</keyword>
<feature type="region of interest" description="Disordered" evidence="1">
    <location>
        <begin position="1"/>
        <end position="23"/>
    </location>
</feature>
<protein>
    <submittedName>
        <fullName evidence="2">Uncharacterized protein</fullName>
    </submittedName>
</protein>
<dbReference type="KEGG" id="slac:SKTS_19120"/>
<sequence>MDTQPVLTGKPSPHKENRLTRQEKKIEELKQRLSTARTKEIILLNQIIALKEKCRKCEKQGDCK</sequence>
<evidence type="ECO:0000256" key="1">
    <source>
        <dbReference type="SAM" id="MobiDB-lite"/>
    </source>
</evidence>
<name>A0A6F8VDD0_9PROT</name>